<dbReference type="Proteomes" id="UP001595632">
    <property type="component" value="Unassembled WGS sequence"/>
</dbReference>
<accession>A0ABV7GQ78</accession>
<evidence type="ECO:0000313" key="2">
    <source>
        <dbReference type="Proteomes" id="UP001595632"/>
    </source>
</evidence>
<keyword evidence="2" id="KW-1185">Reference proteome</keyword>
<comment type="caution">
    <text evidence="1">The sequence shown here is derived from an EMBL/GenBank/DDBJ whole genome shotgun (WGS) entry which is preliminary data.</text>
</comment>
<dbReference type="RefSeq" id="WP_275633922.1">
    <property type="nucleotide sequence ID" value="NZ_JARGYD010000007.1"/>
</dbReference>
<evidence type="ECO:0000313" key="1">
    <source>
        <dbReference type="EMBL" id="MFC3142433.1"/>
    </source>
</evidence>
<organism evidence="1 2">
    <name type="scientific">Psychromarinibacter halotolerans</name>
    <dbReference type="NCBI Taxonomy" id="1775175"/>
    <lineage>
        <taxon>Bacteria</taxon>
        <taxon>Pseudomonadati</taxon>
        <taxon>Pseudomonadota</taxon>
        <taxon>Alphaproteobacteria</taxon>
        <taxon>Rhodobacterales</taxon>
        <taxon>Paracoccaceae</taxon>
        <taxon>Psychromarinibacter</taxon>
    </lineage>
</organism>
<dbReference type="EMBL" id="JBHRTB010000010">
    <property type="protein sequence ID" value="MFC3142433.1"/>
    <property type="molecule type" value="Genomic_DNA"/>
</dbReference>
<protein>
    <submittedName>
        <fullName evidence="1">Uncharacterized protein</fullName>
    </submittedName>
</protein>
<proteinExistence type="predicted"/>
<reference evidence="2" key="1">
    <citation type="journal article" date="2019" name="Int. J. Syst. Evol. Microbiol.">
        <title>The Global Catalogue of Microorganisms (GCM) 10K type strain sequencing project: providing services to taxonomists for standard genome sequencing and annotation.</title>
        <authorList>
            <consortium name="The Broad Institute Genomics Platform"/>
            <consortium name="The Broad Institute Genome Sequencing Center for Infectious Disease"/>
            <person name="Wu L."/>
            <person name="Ma J."/>
        </authorList>
    </citation>
    <scope>NUCLEOTIDE SEQUENCE [LARGE SCALE GENOMIC DNA]</scope>
    <source>
        <strain evidence="2">KCTC 52366</strain>
    </source>
</reference>
<sequence length="138" mass="14974">MRRRTVFAGGFAAIAAAVAAPLLTRRIDDELRHILRTGFGDVIAADPEADLFIADVAAIWDGITPPAQRITKPTTWMLSPQLSGPRAERANLTEVVTLTFMHATNAVRAFETGEPLVYLGMPDPYANPCANPLSAMWL</sequence>
<gene>
    <name evidence="1" type="ORF">ACFOGP_06920</name>
</gene>
<name>A0ABV7GQ78_9RHOB</name>